<gene>
    <name evidence="2" type="ORF">DM860_001198</name>
</gene>
<keyword evidence="3" id="KW-1185">Reference proteome</keyword>
<feature type="compositionally biased region" description="Basic and acidic residues" evidence="1">
    <location>
        <begin position="32"/>
        <end position="48"/>
    </location>
</feature>
<evidence type="ECO:0000313" key="3">
    <source>
        <dbReference type="Proteomes" id="UP000249390"/>
    </source>
</evidence>
<feature type="compositionally biased region" description="Basic and acidic residues" evidence="1">
    <location>
        <begin position="11"/>
        <end position="23"/>
    </location>
</feature>
<dbReference type="EMBL" id="NQVE01000097">
    <property type="protein sequence ID" value="RAL48878.1"/>
    <property type="molecule type" value="Genomic_DNA"/>
</dbReference>
<dbReference type="AlphaFoldDB" id="A0A328DWM6"/>
<sequence>MTSWLPQNRLQRKDREVSVRDVAGDPIDDGANIDKDEAGSSDGLEWRPETPNGDCSANRRKKSSAYGYLLCFAQRFSFKSAVESQKSRHFFRGFLVVEETQKGTIDKHKIKDGDVGEEDGDGYWICFR</sequence>
<feature type="region of interest" description="Disordered" evidence="1">
    <location>
        <begin position="1"/>
        <end position="59"/>
    </location>
</feature>
<accession>A0A328DWM6</accession>
<comment type="caution">
    <text evidence="2">The sequence shown here is derived from an EMBL/GenBank/DDBJ whole genome shotgun (WGS) entry which is preliminary data.</text>
</comment>
<organism evidence="2 3">
    <name type="scientific">Cuscuta australis</name>
    <dbReference type="NCBI Taxonomy" id="267555"/>
    <lineage>
        <taxon>Eukaryota</taxon>
        <taxon>Viridiplantae</taxon>
        <taxon>Streptophyta</taxon>
        <taxon>Embryophyta</taxon>
        <taxon>Tracheophyta</taxon>
        <taxon>Spermatophyta</taxon>
        <taxon>Magnoliopsida</taxon>
        <taxon>eudicotyledons</taxon>
        <taxon>Gunneridae</taxon>
        <taxon>Pentapetalae</taxon>
        <taxon>asterids</taxon>
        <taxon>lamiids</taxon>
        <taxon>Solanales</taxon>
        <taxon>Convolvulaceae</taxon>
        <taxon>Cuscuteae</taxon>
        <taxon>Cuscuta</taxon>
        <taxon>Cuscuta subgen. Grammica</taxon>
        <taxon>Cuscuta sect. Cleistogrammica</taxon>
    </lineage>
</organism>
<protein>
    <submittedName>
        <fullName evidence="2">Uncharacterized protein</fullName>
    </submittedName>
</protein>
<evidence type="ECO:0000256" key="1">
    <source>
        <dbReference type="SAM" id="MobiDB-lite"/>
    </source>
</evidence>
<dbReference type="Proteomes" id="UP000249390">
    <property type="component" value="Unassembled WGS sequence"/>
</dbReference>
<evidence type="ECO:0000313" key="2">
    <source>
        <dbReference type="EMBL" id="RAL48878.1"/>
    </source>
</evidence>
<proteinExistence type="predicted"/>
<name>A0A328DWM6_9ASTE</name>
<reference evidence="2 3" key="1">
    <citation type="submission" date="2018-06" db="EMBL/GenBank/DDBJ databases">
        <title>The Genome of Cuscuta australis (Dodder) Provides Insight into the Evolution of Plant Parasitism.</title>
        <authorList>
            <person name="Liu H."/>
        </authorList>
    </citation>
    <scope>NUCLEOTIDE SEQUENCE [LARGE SCALE GENOMIC DNA]</scope>
    <source>
        <strain evidence="3">cv. Yunnan</strain>
        <tissue evidence="2">Vines</tissue>
    </source>
</reference>